<accession>A0A2I1D9H0</accession>
<feature type="compositionally biased region" description="Basic and acidic residues" evidence="1">
    <location>
        <begin position="1"/>
        <end position="90"/>
    </location>
</feature>
<proteinExistence type="predicted"/>
<dbReference type="EMBL" id="MSFM01000003">
    <property type="protein sequence ID" value="PKY06508.1"/>
    <property type="molecule type" value="Genomic_DNA"/>
</dbReference>
<reference evidence="2" key="1">
    <citation type="submission" date="2016-12" db="EMBL/GenBank/DDBJ databases">
        <title>The genomes of Aspergillus section Nigri reveals drivers in fungal speciation.</title>
        <authorList>
            <consortium name="DOE Joint Genome Institute"/>
            <person name="Vesth T.C."/>
            <person name="Nybo J."/>
            <person name="Theobald S."/>
            <person name="Brandl J."/>
            <person name="Frisvad J.C."/>
            <person name="Nielsen K.F."/>
            <person name="Lyhne E.K."/>
            <person name="Kogle M.E."/>
            <person name="Kuo A."/>
            <person name="Riley R."/>
            <person name="Clum A."/>
            <person name="Nolan M."/>
            <person name="Lipzen A."/>
            <person name="Salamov A."/>
            <person name="Henrissat B."/>
            <person name="Wiebenga A."/>
            <person name="De vries R.P."/>
            <person name="Grigoriev I.V."/>
            <person name="Mortensen U.H."/>
            <person name="Andersen M.R."/>
            <person name="Baker S.E."/>
        </authorList>
    </citation>
    <scope>NUCLEOTIDE SEQUENCE</scope>
    <source>
        <strain evidence="2">IBT 28561</strain>
    </source>
</reference>
<protein>
    <submittedName>
        <fullName evidence="2">Uncharacterized protein</fullName>
    </submittedName>
</protein>
<comment type="caution">
    <text evidence="2">The sequence shown here is derived from an EMBL/GenBank/DDBJ whole genome shotgun (WGS) entry which is preliminary data.</text>
</comment>
<evidence type="ECO:0000313" key="2">
    <source>
        <dbReference type="EMBL" id="PKY06508.1"/>
    </source>
</evidence>
<sequence>MKGGMEEGKEGEENKDQKSNKMMRKDASRGRKREEKERERERERERGKKRDRNVGGEEERIVGIPIDQRDGERENQENDGVDAERIENQKRTRARLV</sequence>
<evidence type="ECO:0000256" key="1">
    <source>
        <dbReference type="SAM" id="MobiDB-lite"/>
    </source>
</evidence>
<dbReference type="RefSeq" id="XP_024695102.1">
    <property type="nucleotide sequence ID" value="XM_024836789.1"/>
</dbReference>
<name>A0A2I1D9H0_ASPC2</name>
<keyword evidence="3" id="KW-1185">Reference proteome</keyword>
<dbReference type="VEuPathDB" id="FungiDB:P168DRAFT_288451"/>
<organism evidence="2 3">
    <name type="scientific">Aspergillus campestris (strain IBT 28561)</name>
    <dbReference type="NCBI Taxonomy" id="1392248"/>
    <lineage>
        <taxon>Eukaryota</taxon>
        <taxon>Fungi</taxon>
        <taxon>Dikarya</taxon>
        <taxon>Ascomycota</taxon>
        <taxon>Pezizomycotina</taxon>
        <taxon>Eurotiomycetes</taxon>
        <taxon>Eurotiomycetidae</taxon>
        <taxon>Eurotiales</taxon>
        <taxon>Aspergillaceae</taxon>
        <taxon>Aspergillus</taxon>
        <taxon>Aspergillus subgen. Circumdati</taxon>
    </lineage>
</organism>
<feature type="region of interest" description="Disordered" evidence="1">
    <location>
        <begin position="1"/>
        <end position="97"/>
    </location>
</feature>
<dbReference type="GeneID" id="36544313"/>
<dbReference type="Proteomes" id="UP000234254">
    <property type="component" value="Unassembled WGS sequence"/>
</dbReference>
<dbReference type="AlphaFoldDB" id="A0A2I1D9H0"/>
<gene>
    <name evidence="2" type="ORF">P168DRAFT_288451</name>
</gene>
<evidence type="ECO:0000313" key="3">
    <source>
        <dbReference type="Proteomes" id="UP000234254"/>
    </source>
</evidence>